<accession>A0A5C1AG70</accession>
<keyword evidence="3" id="KW-1185">Reference proteome</keyword>
<dbReference type="RefSeq" id="WP_149111873.1">
    <property type="nucleotide sequence ID" value="NZ_CP042425.1"/>
</dbReference>
<name>A0A5C1AG70_9BACT</name>
<evidence type="ECO:0000313" key="2">
    <source>
        <dbReference type="EMBL" id="QEL17233.1"/>
    </source>
</evidence>
<feature type="transmembrane region" description="Helical" evidence="1">
    <location>
        <begin position="40"/>
        <end position="65"/>
    </location>
</feature>
<feature type="transmembrane region" description="Helical" evidence="1">
    <location>
        <begin position="77"/>
        <end position="102"/>
    </location>
</feature>
<evidence type="ECO:0000313" key="3">
    <source>
        <dbReference type="Proteomes" id="UP000324974"/>
    </source>
</evidence>
<feature type="transmembrane region" description="Helical" evidence="1">
    <location>
        <begin position="114"/>
        <end position="139"/>
    </location>
</feature>
<dbReference type="Proteomes" id="UP000324974">
    <property type="component" value="Chromosome"/>
</dbReference>
<keyword evidence="1" id="KW-0472">Membrane</keyword>
<sequence length="141" mass="15619">MAPVLALLCFVGGLLFGILTFAVFIFQVACRWCRLERPGFFAASGIVVVSWIVWAIVEAIMISILQEVYRAAGYPPWEARIVGFFIGLPSHMLVTTVLHMGLMRVKLGKAIEVWFIQQMMLFSIILAITGVLVVGFLAAKN</sequence>
<protein>
    <submittedName>
        <fullName evidence="2">Uncharacterized protein</fullName>
    </submittedName>
</protein>
<reference evidence="3" key="1">
    <citation type="submission" date="2019-08" db="EMBL/GenBank/DDBJ databases">
        <title>Limnoglobus roseus gen. nov., sp. nov., a novel freshwater planctomycete with a giant genome from the family Gemmataceae.</title>
        <authorList>
            <person name="Kulichevskaya I.S."/>
            <person name="Naumoff D.G."/>
            <person name="Miroshnikov K."/>
            <person name="Ivanova A."/>
            <person name="Philippov D.A."/>
            <person name="Hakobyan A."/>
            <person name="Rijpstra I.C."/>
            <person name="Sinninghe Damste J.S."/>
            <person name="Liesack W."/>
            <person name="Dedysh S.N."/>
        </authorList>
    </citation>
    <scope>NUCLEOTIDE SEQUENCE [LARGE SCALE GENOMIC DNA]</scope>
    <source>
        <strain evidence="3">PX52</strain>
    </source>
</reference>
<organism evidence="2 3">
    <name type="scientific">Limnoglobus roseus</name>
    <dbReference type="NCBI Taxonomy" id="2598579"/>
    <lineage>
        <taxon>Bacteria</taxon>
        <taxon>Pseudomonadati</taxon>
        <taxon>Planctomycetota</taxon>
        <taxon>Planctomycetia</taxon>
        <taxon>Gemmatales</taxon>
        <taxon>Gemmataceae</taxon>
        <taxon>Limnoglobus</taxon>
    </lineage>
</organism>
<dbReference type="KEGG" id="lrs:PX52LOC_04216"/>
<dbReference type="OrthoDB" id="290242at2"/>
<keyword evidence="1" id="KW-0812">Transmembrane</keyword>
<evidence type="ECO:0000256" key="1">
    <source>
        <dbReference type="SAM" id="Phobius"/>
    </source>
</evidence>
<gene>
    <name evidence="2" type="ORF">PX52LOC_04216</name>
</gene>
<dbReference type="EMBL" id="CP042425">
    <property type="protein sequence ID" value="QEL17233.1"/>
    <property type="molecule type" value="Genomic_DNA"/>
</dbReference>
<keyword evidence="1" id="KW-1133">Transmembrane helix</keyword>
<proteinExistence type="predicted"/>
<dbReference type="AlphaFoldDB" id="A0A5C1AG70"/>